<proteinExistence type="predicted"/>
<gene>
    <name evidence="2" type="ORF">BN2614_LOCUS1</name>
</gene>
<comment type="caution">
    <text evidence="2">The sequence shown here is derived from an EMBL/GenBank/DDBJ whole genome shotgun (WGS) entry which is preliminary data.</text>
</comment>
<accession>A0A9X9PZY8</accession>
<evidence type="ECO:0000256" key="1">
    <source>
        <dbReference type="SAM" id="MobiDB-lite"/>
    </source>
</evidence>
<protein>
    <submittedName>
        <fullName evidence="2">Uncharacterized protein</fullName>
    </submittedName>
</protein>
<feature type="non-terminal residue" evidence="2">
    <location>
        <position position="74"/>
    </location>
</feature>
<feature type="compositionally biased region" description="Basic and acidic residues" evidence="1">
    <location>
        <begin position="50"/>
        <end position="60"/>
    </location>
</feature>
<dbReference type="EMBL" id="CYRY02013047">
    <property type="protein sequence ID" value="VCW83877.1"/>
    <property type="molecule type" value="Genomic_DNA"/>
</dbReference>
<dbReference type="Proteomes" id="UP000269945">
    <property type="component" value="Unassembled WGS sequence"/>
</dbReference>
<keyword evidence="3" id="KW-1185">Reference proteome</keyword>
<reference evidence="2 3" key="1">
    <citation type="submission" date="2018-10" db="EMBL/GenBank/DDBJ databases">
        <authorList>
            <person name="Ekblom R."/>
            <person name="Jareborg N."/>
        </authorList>
    </citation>
    <scope>NUCLEOTIDE SEQUENCE [LARGE SCALE GENOMIC DNA]</scope>
    <source>
        <tissue evidence="2">Muscle</tissue>
    </source>
</reference>
<sequence>LHAEAPQAIPSKERFIKWKYSQDTRVCPETTHLRRAEDGGQYGLKVKAAEQERRNVKSCRESGLPVPSTGRRKR</sequence>
<evidence type="ECO:0000313" key="2">
    <source>
        <dbReference type="EMBL" id="VCW83877.1"/>
    </source>
</evidence>
<feature type="region of interest" description="Disordered" evidence="1">
    <location>
        <begin position="50"/>
        <end position="74"/>
    </location>
</feature>
<organism evidence="2 3">
    <name type="scientific">Gulo gulo</name>
    <name type="common">Wolverine</name>
    <name type="synonym">Gluton</name>
    <dbReference type="NCBI Taxonomy" id="48420"/>
    <lineage>
        <taxon>Eukaryota</taxon>
        <taxon>Metazoa</taxon>
        <taxon>Chordata</taxon>
        <taxon>Craniata</taxon>
        <taxon>Vertebrata</taxon>
        <taxon>Euteleostomi</taxon>
        <taxon>Mammalia</taxon>
        <taxon>Eutheria</taxon>
        <taxon>Laurasiatheria</taxon>
        <taxon>Carnivora</taxon>
        <taxon>Caniformia</taxon>
        <taxon>Musteloidea</taxon>
        <taxon>Mustelidae</taxon>
        <taxon>Guloninae</taxon>
        <taxon>Gulo</taxon>
    </lineage>
</organism>
<evidence type="ECO:0000313" key="3">
    <source>
        <dbReference type="Proteomes" id="UP000269945"/>
    </source>
</evidence>
<name>A0A9X9PZY8_GULGU</name>
<dbReference type="AlphaFoldDB" id="A0A9X9PZY8"/>